<name>A0ABR2UKB0_9PEZI</name>
<evidence type="ECO:0000256" key="2">
    <source>
        <dbReference type="ARBA" id="ARBA00009877"/>
    </source>
</evidence>
<evidence type="ECO:0000313" key="8">
    <source>
        <dbReference type="Proteomes" id="UP001408356"/>
    </source>
</evidence>
<evidence type="ECO:0000256" key="4">
    <source>
        <dbReference type="ARBA" id="ARBA00022989"/>
    </source>
</evidence>
<comment type="similarity">
    <text evidence="2">Belongs to the OXA1/ALB3/YidC family.</text>
</comment>
<evidence type="ECO:0000256" key="1">
    <source>
        <dbReference type="ARBA" id="ARBA00004141"/>
    </source>
</evidence>
<keyword evidence="5" id="KW-0472">Membrane</keyword>
<keyword evidence="4" id="KW-1133">Transmembrane helix</keyword>
<feature type="compositionally biased region" description="Basic and acidic residues" evidence="6">
    <location>
        <begin position="417"/>
        <end position="427"/>
    </location>
</feature>
<accession>A0ABR2UKB0</accession>
<proteinExistence type="inferred from homology"/>
<organism evidence="7 8">
    <name type="scientific">Seiridium unicorne</name>
    <dbReference type="NCBI Taxonomy" id="138068"/>
    <lineage>
        <taxon>Eukaryota</taxon>
        <taxon>Fungi</taxon>
        <taxon>Dikarya</taxon>
        <taxon>Ascomycota</taxon>
        <taxon>Pezizomycotina</taxon>
        <taxon>Sordariomycetes</taxon>
        <taxon>Xylariomycetidae</taxon>
        <taxon>Amphisphaeriales</taxon>
        <taxon>Sporocadaceae</taxon>
        <taxon>Seiridium</taxon>
    </lineage>
</organism>
<dbReference type="PANTHER" id="PTHR12428">
    <property type="entry name" value="OXA1"/>
    <property type="match status" value="1"/>
</dbReference>
<reference evidence="7 8" key="1">
    <citation type="journal article" date="2024" name="J. Plant Pathol.">
        <title>Sequence and assembly of the genome of Seiridium unicorne, isolate CBS 538.82, causal agent of cypress canker disease.</title>
        <authorList>
            <person name="Scali E."/>
            <person name="Rocca G.D."/>
            <person name="Danti R."/>
            <person name="Garbelotto M."/>
            <person name="Barberini S."/>
            <person name="Baroncelli R."/>
            <person name="Emiliani G."/>
        </authorList>
    </citation>
    <scope>NUCLEOTIDE SEQUENCE [LARGE SCALE GENOMIC DNA]</scope>
    <source>
        <strain evidence="7 8">BM-138-508</strain>
    </source>
</reference>
<feature type="region of interest" description="Disordered" evidence="6">
    <location>
        <begin position="414"/>
        <end position="440"/>
    </location>
</feature>
<evidence type="ECO:0000256" key="5">
    <source>
        <dbReference type="ARBA" id="ARBA00023136"/>
    </source>
</evidence>
<evidence type="ECO:0000256" key="6">
    <source>
        <dbReference type="SAM" id="MobiDB-lite"/>
    </source>
</evidence>
<evidence type="ECO:0000256" key="3">
    <source>
        <dbReference type="ARBA" id="ARBA00022692"/>
    </source>
</evidence>
<comment type="caution">
    <text evidence="7">The sequence shown here is derived from an EMBL/GenBank/DDBJ whole genome shotgun (WGS) entry which is preliminary data.</text>
</comment>
<gene>
    <name evidence="7" type="ORF">SUNI508_10834</name>
</gene>
<comment type="subcellular location">
    <subcellularLocation>
        <location evidence="1">Membrane</location>
        <topology evidence="1">Multi-pass membrane protein</topology>
    </subcellularLocation>
</comment>
<keyword evidence="8" id="KW-1185">Reference proteome</keyword>
<dbReference type="Proteomes" id="UP001408356">
    <property type="component" value="Unassembled WGS sequence"/>
</dbReference>
<dbReference type="EMBL" id="JARVKF010000421">
    <property type="protein sequence ID" value="KAK9414891.1"/>
    <property type="molecule type" value="Genomic_DNA"/>
</dbReference>
<dbReference type="InterPro" id="IPR001708">
    <property type="entry name" value="YidC/ALB3/OXA1/COX18"/>
</dbReference>
<dbReference type="PANTHER" id="PTHR12428:SF65">
    <property type="entry name" value="CYTOCHROME C OXIDASE ASSEMBLY PROTEIN COX18, MITOCHONDRIAL"/>
    <property type="match status" value="1"/>
</dbReference>
<evidence type="ECO:0000313" key="7">
    <source>
        <dbReference type="EMBL" id="KAK9414891.1"/>
    </source>
</evidence>
<sequence length="440" mass="49196">MEMDEGRTPHLWDKGKVSFHLMHGKSSYSEYENVSDPAKFMSWPYRHPNIGHLSHLSIRRTALPQHRSLHIEPYIDAGFQAAQDAIISLHSTGLPWAVTIPLVAIGVNLVARLPFNIHSHLLIHRRSKVAPVLQGWYMRFWRDVGRENLSMKVKTERVEKRAKAQTKKIYRALGLQQWKMYFMVLGIPIWIASFQIVGRLCGWSRWNHLVGSSGSSKGAHGTPATETGTALEVLPDGSKSITSAAHDLASQAMDPTATTALSHAASQTTGALPPLDPTLTSEGILWFTDLTAVDPYNILPICFTALTIINIIPRDETARAALFPHLNTFLNRHWYKREGAQSQPQSQDLDTVPSTKTVQSETNWRVRLIRVILVSSPGLIVFTSSFPAGVHLYTLTSLLTTMATRAMLSRRLPILPRAKDSKHRETPALRPKIPKKDEGN</sequence>
<protein>
    <submittedName>
        <fullName evidence="7">Uncharacterized protein</fullName>
    </submittedName>
</protein>
<keyword evidence="3" id="KW-0812">Transmembrane</keyword>